<name>X8AP02_MYCXE</name>
<feature type="transmembrane region" description="Helical" evidence="1">
    <location>
        <begin position="7"/>
        <end position="24"/>
    </location>
</feature>
<evidence type="ECO:0000313" key="2">
    <source>
        <dbReference type="EMBL" id="EUA33309.1"/>
    </source>
</evidence>
<feature type="transmembrane region" description="Helical" evidence="1">
    <location>
        <begin position="30"/>
        <end position="48"/>
    </location>
</feature>
<organism evidence="2">
    <name type="scientific">Mycobacterium xenopi 4042</name>
    <dbReference type="NCBI Taxonomy" id="1299334"/>
    <lineage>
        <taxon>Bacteria</taxon>
        <taxon>Bacillati</taxon>
        <taxon>Actinomycetota</taxon>
        <taxon>Actinomycetes</taxon>
        <taxon>Mycobacteriales</taxon>
        <taxon>Mycobacteriaceae</taxon>
        <taxon>Mycobacterium</taxon>
    </lineage>
</organism>
<comment type="caution">
    <text evidence="2">The sequence shown here is derived from an EMBL/GenBank/DDBJ whole genome shotgun (WGS) entry which is preliminary data.</text>
</comment>
<reference evidence="2" key="1">
    <citation type="submission" date="2014-01" db="EMBL/GenBank/DDBJ databases">
        <authorList>
            <person name="Brown-Elliot B."/>
            <person name="Wallace R."/>
            <person name="Lenaerts A."/>
            <person name="Ordway D."/>
            <person name="DeGroote M.A."/>
            <person name="Parker T."/>
            <person name="Sizemore C."/>
            <person name="Tallon L.J."/>
            <person name="Sadzewicz L.K."/>
            <person name="Sengamalay N."/>
            <person name="Fraser C.M."/>
            <person name="Hine E."/>
            <person name="Shefchek K.A."/>
            <person name="Das S.P."/>
            <person name="Tettelin H."/>
        </authorList>
    </citation>
    <scope>NUCLEOTIDE SEQUENCE [LARGE SCALE GENOMIC DNA]</scope>
    <source>
        <strain evidence="2">4042</strain>
    </source>
</reference>
<dbReference type="InterPro" id="IPR010293">
    <property type="entry name" value="Sbt_1"/>
</dbReference>
<gene>
    <name evidence="2" type="ORF">I553_7719</name>
</gene>
<keyword evidence="1" id="KW-0472">Membrane</keyword>
<proteinExistence type="predicted"/>
<keyword evidence="1" id="KW-0812">Transmembrane</keyword>
<dbReference type="Pfam" id="PF05982">
    <property type="entry name" value="Sbt_1"/>
    <property type="match status" value="1"/>
</dbReference>
<protein>
    <submittedName>
        <fullName evidence="2">Putative membrane protein</fullName>
    </submittedName>
</protein>
<dbReference type="EMBL" id="JAOB01000047">
    <property type="protein sequence ID" value="EUA33309.1"/>
    <property type="molecule type" value="Genomic_DNA"/>
</dbReference>
<dbReference type="AlphaFoldDB" id="X8AP02"/>
<evidence type="ECO:0000256" key="1">
    <source>
        <dbReference type="SAM" id="Phobius"/>
    </source>
</evidence>
<keyword evidence="1" id="KW-1133">Transmembrane helix</keyword>
<accession>X8AP02</accession>
<sequence>MEFEFPYVIYQGLTMYLLLAIGWHGGEELATIHASSIGNIVGFIVLVSS</sequence>
<dbReference type="PATRIC" id="fig|1299334.3.peg.5096"/>